<dbReference type="InterPro" id="IPR036047">
    <property type="entry name" value="F-box-like_dom_sf"/>
</dbReference>
<dbReference type="PROSITE" id="PS50181">
    <property type="entry name" value="FBOX"/>
    <property type="match status" value="1"/>
</dbReference>
<dbReference type="CDD" id="cd23826">
    <property type="entry name" value="UEV_Morgue-like"/>
    <property type="match status" value="1"/>
</dbReference>
<comment type="caution">
    <text evidence="9">The sequence shown here is derived from an EMBL/GenBank/DDBJ whole genome shotgun (WGS) entry which is preliminary data.</text>
</comment>
<dbReference type="SMART" id="SM00212">
    <property type="entry name" value="UBCc"/>
    <property type="match status" value="1"/>
</dbReference>
<organism evidence="9 10">
    <name type="scientific">Parthenolecanium corni</name>
    <dbReference type="NCBI Taxonomy" id="536013"/>
    <lineage>
        <taxon>Eukaryota</taxon>
        <taxon>Metazoa</taxon>
        <taxon>Ecdysozoa</taxon>
        <taxon>Arthropoda</taxon>
        <taxon>Hexapoda</taxon>
        <taxon>Insecta</taxon>
        <taxon>Pterygota</taxon>
        <taxon>Neoptera</taxon>
        <taxon>Paraneoptera</taxon>
        <taxon>Hemiptera</taxon>
        <taxon>Sternorrhyncha</taxon>
        <taxon>Coccoidea</taxon>
        <taxon>Coccidae</taxon>
        <taxon>Parthenolecanium</taxon>
    </lineage>
</organism>
<keyword evidence="5" id="KW-0067">ATP-binding</keyword>
<keyword evidence="2" id="KW-0808">Transferase</keyword>
<dbReference type="EC" id="2.3.2.23" evidence="1"/>
<feature type="domain" description="UBC core" evidence="7">
    <location>
        <begin position="225"/>
        <end position="371"/>
    </location>
</feature>
<evidence type="ECO:0000256" key="1">
    <source>
        <dbReference type="ARBA" id="ARBA00012486"/>
    </source>
</evidence>
<dbReference type="EMBL" id="JBBCAQ010000038">
    <property type="protein sequence ID" value="KAK7571898.1"/>
    <property type="molecule type" value="Genomic_DNA"/>
</dbReference>
<feature type="compositionally biased region" description="Acidic residues" evidence="6">
    <location>
        <begin position="51"/>
        <end position="61"/>
    </location>
</feature>
<evidence type="ECO:0000259" key="8">
    <source>
        <dbReference type="PROSITE" id="PS50181"/>
    </source>
</evidence>
<keyword evidence="4" id="KW-0833">Ubl conjugation pathway</keyword>
<dbReference type="InterPro" id="IPR000608">
    <property type="entry name" value="UBC"/>
</dbReference>
<gene>
    <name evidence="9" type="ORF">V9T40_014370</name>
</gene>
<evidence type="ECO:0000256" key="2">
    <source>
        <dbReference type="ARBA" id="ARBA00022679"/>
    </source>
</evidence>
<dbReference type="PROSITE" id="PS50127">
    <property type="entry name" value="UBC_2"/>
    <property type="match status" value="1"/>
</dbReference>
<dbReference type="PANTHER" id="PTHR24067">
    <property type="entry name" value="UBIQUITIN-CONJUGATING ENZYME E2"/>
    <property type="match status" value="1"/>
</dbReference>
<dbReference type="SUPFAM" id="SSF81383">
    <property type="entry name" value="F-box domain"/>
    <property type="match status" value="1"/>
</dbReference>
<dbReference type="InterPro" id="IPR001810">
    <property type="entry name" value="F-box_dom"/>
</dbReference>
<evidence type="ECO:0000256" key="3">
    <source>
        <dbReference type="ARBA" id="ARBA00022741"/>
    </source>
</evidence>
<feature type="domain" description="F-box" evidence="8">
    <location>
        <begin position="118"/>
        <end position="167"/>
    </location>
</feature>
<dbReference type="Proteomes" id="UP001367676">
    <property type="component" value="Unassembled WGS sequence"/>
</dbReference>
<dbReference type="Gene3D" id="3.10.110.10">
    <property type="entry name" value="Ubiquitin Conjugating Enzyme"/>
    <property type="match status" value="1"/>
</dbReference>
<keyword evidence="10" id="KW-1185">Reference proteome</keyword>
<proteinExistence type="predicted"/>
<reference evidence="9 10" key="1">
    <citation type="submission" date="2024-03" db="EMBL/GenBank/DDBJ databases">
        <title>Adaptation during the transition from Ophiocordyceps entomopathogen to insect associate is accompanied by gene loss and intensified selection.</title>
        <authorList>
            <person name="Ward C.M."/>
            <person name="Onetto C.A."/>
            <person name="Borneman A.R."/>
        </authorList>
    </citation>
    <scope>NUCLEOTIDE SEQUENCE [LARGE SCALE GENOMIC DNA]</scope>
    <source>
        <strain evidence="9">AWRI1</strain>
        <tissue evidence="9">Single Adult Female</tissue>
    </source>
</reference>
<dbReference type="Gene3D" id="1.20.1280.50">
    <property type="match status" value="1"/>
</dbReference>
<evidence type="ECO:0000313" key="9">
    <source>
        <dbReference type="EMBL" id="KAK7571898.1"/>
    </source>
</evidence>
<evidence type="ECO:0000256" key="5">
    <source>
        <dbReference type="ARBA" id="ARBA00022840"/>
    </source>
</evidence>
<sequence length="385" mass="44152">MTNDAQTDDKKCFFCNGFYGPTHGEYICGTCHLFLYADDRHPDLSSAVAVDENDSGNDEPSEGQLSNDRCVRVSAHQSRSTAFINIQRSLYQRVKELSVRCAVDEQIYDGGNYSSDSVDHMAKLPPEVFLIIFRHLDSLSLWSLSIACSYLTNLIHAHMPDEKWRQKIRQYWPLYKPYFDESWYLIFSKLVISSPCKSCLSKMMNEIDGEAVFNDAEINIADNSRRLKRLGHEVRIMKNEPPEGVNAMPIDDSFLHWCASIQGPANSPYEGGIFYLYMKVPFVYPLRPPKVRFITRIFHPNVSRHGDIGLDSIAHNWSLALTIAKILISIQSLLTDPYCKVSMEPTIAELYETDRSAFNRKATEWTYKYAMNDILPMNSFESDEE</sequence>
<accession>A0AAN9TG89</accession>
<dbReference type="GO" id="GO:0061631">
    <property type="term" value="F:ubiquitin conjugating enzyme activity"/>
    <property type="evidence" value="ECO:0007669"/>
    <property type="project" value="UniProtKB-EC"/>
</dbReference>
<dbReference type="SUPFAM" id="SSF54495">
    <property type="entry name" value="UBC-like"/>
    <property type="match status" value="1"/>
</dbReference>
<feature type="region of interest" description="Disordered" evidence="6">
    <location>
        <begin position="49"/>
        <end position="68"/>
    </location>
</feature>
<dbReference type="InterPro" id="IPR016135">
    <property type="entry name" value="UBQ-conjugating_enzyme/RWD"/>
</dbReference>
<dbReference type="Pfam" id="PF00179">
    <property type="entry name" value="UQ_con"/>
    <property type="match status" value="1"/>
</dbReference>
<dbReference type="AlphaFoldDB" id="A0AAN9TG89"/>
<dbReference type="GO" id="GO:0005524">
    <property type="term" value="F:ATP binding"/>
    <property type="evidence" value="ECO:0007669"/>
    <property type="project" value="UniProtKB-KW"/>
</dbReference>
<evidence type="ECO:0000259" key="7">
    <source>
        <dbReference type="PROSITE" id="PS50127"/>
    </source>
</evidence>
<evidence type="ECO:0000256" key="6">
    <source>
        <dbReference type="SAM" id="MobiDB-lite"/>
    </source>
</evidence>
<name>A0AAN9TG89_9HEMI</name>
<evidence type="ECO:0000313" key="10">
    <source>
        <dbReference type="Proteomes" id="UP001367676"/>
    </source>
</evidence>
<dbReference type="FunFam" id="3.10.110.10:FF:000060">
    <property type="entry name" value="Ubiquitin conjugating enzyme (UbcB)"/>
    <property type="match status" value="1"/>
</dbReference>
<keyword evidence="3" id="KW-0547">Nucleotide-binding</keyword>
<evidence type="ECO:0000256" key="4">
    <source>
        <dbReference type="ARBA" id="ARBA00022786"/>
    </source>
</evidence>
<protein>
    <recommendedName>
        <fullName evidence="1">E2 ubiquitin-conjugating enzyme</fullName>
        <ecNumber evidence="1">2.3.2.23</ecNumber>
    </recommendedName>
</protein>
<dbReference type="InterPro" id="IPR050113">
    <property type="entry name" value="Ub_conjugating_enzyme"/>
</dbReference>